<evidence type="ECO:0000313" key="2">
    <source>
        <dbReference type="Proteomes" id="UP000664032"/>
    </source>
</evidence>
<protein>
    <submittedName>
        <fullName evidence="1">Uncharacterized protein</fullName>
    </submittedName>
</protein>
<gene>
    <name evidence="1" type="ORF">JR316_0008397</name>
</gene>
<dbReference type="Proteomes" id="UP000664032">
    <property type="component" value="Unassembled WGS sequence"/>
</dbReference>
<name>A0ACB8GWQ5_PSICU</name>
<reference evidence="1" key="1">
    <citation type="submission" date="2021-10" db="EMBL/GenBank/DDBJ databases">
        <title>Psilocybe cubensis genome.</title>
        <authorList>
            <person name="Mckernan K.J."/>
            <person name="Crawford S."/>
            <person name="Trippe A."/>
            <person name="Kane L.T."/>
            <person name="Mclaughlin S."/>
        </authorList>
    </citation>
    <scope>NUCLEOTIDE SEQUENCE</scope>
    <source>
        <strain evidence="1">MGC-MH-2018</strain>
    </source>
</reference>
<proteinExistence type="predicted"/>
<keyword evidence="2" id="KW-1185">Reference proteome</keyword>
<sequence>MGHGVGGLGRKHGSILNTAALCKPSEGLTRRRMLRLGCTRGRARDAHGLILNTAVLNKPSEAEASESLTRRQMLSLGSRRGRVGGLGCVHGSILDTAAPCKPSDRRTGICVSDSWVAKGVLGPAATRRYGRAVEVAGLDIQWSRTHTAMGWVQESWWPTSMRTRL</sequence>
<comment type="caution">
    <text evidence="1">The sequence shown here is derived from an EMBL/GenBank/DDBJ whole genome shotgun (WGS) entry which is preliminary data.</text>
</comment>
<dbReference type="EMBL" id="JAFIQS020000007">
    <property type="protein sequence ID" value="KAH9479802.1"/>
    <property type="molecule type" value="Genomic_DNA"/>
</dbReference>
<organism evidence="1 2">
    <name type="scientific">Psilocybe cubensis</name>
    <name type="common">Psychedelic mushroom</name>
    <name type="synonym">Stropharia cubensis</name>
    <dbReference type="NCBI Taxonomy" id="181762"/>
    <lineage>
        <taxon>Eukaryota</taxon>
        <taxon>Fungi</taxon>
        <taxon>Dikarya</taxon>
        <taxon>Basidiomycota</taxon>
        <taxon>Agaricomycotina</taxon>
        <taxon>Agaricomycetes</taxon>
        <taxon>Agaricomycetidae</taxon>
        <taxon>Agaricales</taxon>
        <taxon>Agaricineae</taxon>
        <taxon>Strophariaceae</taxon>
        <taxon>Psilocybe</taxon>
    </lineage>
</organism>
<accession>A0ACB8GWQ5</accession>
<evidence type="ECO:0000313" key="1">
    <source>
        <dbReference type="EMBL" id="KAH9479802.1"/>
    </source>
</evidence>